<protein>
    <submittedName>
        <fullName evidence="3">Dienelactone hydrolase family protein</fullName>
    </submittedName>
</protein>
<dbReference type="Proteomes" id="UP000263833">
    <property type="component" value="Unassembled WGS sequence"/>
</dbReference>
<dbReference type="EMBL" id="QRGP01000001">
    <property type="protein sequence ID" value="RDV07581.1"/>
    <property type="molecule type" value="Genomic_DNA"/>
</dbReference>
<proteinExistence type="predicted"/>
<dbReference type="Pfam" id="PF23678">
    <property type="entry name" value="YqhI"/>
    <property type="match status" value="1"/>
</dbReference>
<keyword evidence="4" id="KW-1185">Reference proteome</keyword>
<keyword evidence="3" id="KW-0378">Hydrolase</keyword>
<dbReference type="RefSeq" id="WP_115549125.1">
    <property type="nucleotide sequence ID" value="NZ_QRGP01000001.1"/>
</dbReference>
<dbReference type="InterPro" id="IPR051049">
    <property type="entry name" value="Dienelactone_hydrolase-like"/>
</dbReference>
<evidence type="ECO:0000259" key="1">
    <source>
        <dbReference type="Pfam" id="PF01738"/>
    </source>
</evidence>
<sequence>MSVGNNLRKTAADFHPAILEIFDGYVHGKLSKREFIAQAGKFAAAGVTGAMIFDQLRPDYALAQQVKADDPAIKTERPNVASPKGHGSISGLLAMPAKAKGKLPAVLVIHENRGLNPYIEDVARRLAKAGYLAFAPDGLTSVGGYPGSDDKGRELQAKLDPKELFEDFVASFDFLRLHAKSTGKVGAVGFCYGGGICNALAVACPELSASVPYYGRQPTATEVPSIKAPLLIHYAENDERINAGALPYQAALLANQKPFEVHYYPDTQHGFHNDTTPRYDKAAAELSWHRTLAFFGTHLA</sequence>
<dbReference type="InterPro" id="IPR057802">
    <property type="entry name" value="YqhI_dom"/>
</dbReference>
<reference evidence="4" key="1">
    <citation type="submission" date="2018-08" db="EMBL/GenBank/DDBJ databases">
        <authorList>
            <person name="Kim S.-J."/>
            <person name="Jung G.-Y."/>
        </authorList>
    </citation>
    <scope>NUCLEOTIDE SEQUENCE [LARGE SCALE GENOMIC DNA]</scope>
    <source>
        <strain evidence="4">GY_G</strain>
    </source>
</reference>
<dbReference type="InterPro" id="IPR048094">
    <property type="entry name" value="YghX_hydrolase-like"/>
</dbReference>
<dbReference type="PANTHER" id="PTHR46623">
    <property type="entry name" value="CARBOXYMETHYLENEBUTENOLIDASE-RELATED"/>
    <property type="match status" value="1"/>
</dbReference>
<evidence type="ECO:0000259" key="2">
    <source>
        <dbReference type="Pfam" id="PF23678"/>
    </source>
</evidence>
<dbReference type="NCBIfam" id="NF041440">
    <property type="entry name" value="hydrolase_YghX"/>
    <property type="match status" value="1"/>
</dbReference>
<name>A0A371BJP5_9SPHN</name>
<comment type="caution">
    <text evidence="3">The sequence shown here is derived from an EMBL/GenBank/DDBJ whole genome shotgun (WGS) entry which is preliminary data.</text>
</comment>
<dbReference type="Gene3D" id="3.40.50.1820">
    <property type="entry name" value="alpha/beta hydrolase"/>
    <property type="match status" value="1"/>
</dbReference>
<organism evidence="3 4">
    <name type="scientific">Sphingorhabdus pulchriflava</name>
    <dbReference type="NCBI Taxonomy" id="2292257"/>
    <lineage>
        <taxon>Bacteria</taxon>
        <taxon>Pseudomonadati</taxon>
        <taxon>Pseudomonadota</taxon>
        <taxon>Alphaproteobacteria</taxon>
        <taxon>Sphingomonadales</taxon>
        <taxon>Sphingomonadaceae</taxon>
        <taxon>Sphingorhabdus</taxon>
    </lineage>
</organism>
<dbReference type="SUPFAM" id="SSF53474">
    <property type="entry name" value="alpha/beta-Hydrolases"/>
    <property type="match status" value="1"/>
</dbReference>
<dbReference type="Pfam" id="PF01738">
    <property type="entry name" value="DLH"/>
    <property type="match status" value="1"/>
</dbReference>
<dbReference type="AlphaFoldDB" id="A0A371BJP5"/>
<dbReference type="OrthoDB" id="9771666at2"/>
<dbReference type="InterPro" id="IPR029058">
    <property type="entry name" value="AB_hydrolase_fold"/>
</dbReference>
<accession>A0A371BJP5</accession>
<evidence type="ECO:0000313" key="4">
    <source>
        <dbReference type="Proteomes" id="UP000263833"/>
    </source>
</evidence>
<dbReference type="InterPro" id="IPR002925">
    <property type="entry name" value="Dienelactn_hydro"/>
</dbReference>
<gene>
    <name evidence="3" type="ORF">DXH95_09680</name>
</gene>
<evidence type="ECO:0000313" key="3">
    <source>
        <dbReference type="EMBL" id="RDV07581.1"/>
    </source>
</evidence>
<feature type="domain" description="YqhI" evidence="2">
    <location>
        <begin position="8"/>
        <end position="41"/>
    </location>
</feature>
<dbReference type="GO" id="GO:0016787">
    <property type="term" value="F:hydrolase activity"/>
    <property type="evidence" value="ECO:0007669"/>
    <property type="project" value="UniProtKB-KW"/>
</dbReference>
<feature type="domain" description="Dienelactone hydrolase" evidence="1">
    <location>
        <begin position="89"/>
        <end position="298"/>
    </location>
</feature>
<dbReference type="PANTHER" id="PTHR46623:SF6">
    <property type="entry name" value="ALPHA_BETA-HYDROLASES SUPERFAMILY PROTEIN"/>
    <property type="match status" value="1"/>
</dbReference>